<dbReference type="InterPro" id="IPR003439">
    <property type="entry name" value="ABC_transporter-like_ATP-bd"/>
</dbReference>
<dbReference type="GO" id="GO:0015421">
    <property type="term" value="F:ABC-type oligopeptide transporter activity"/>
    <property type="evidence" value="ECO:0007669"/>
    <property type="project" value="TreeGrafter"/>
</dbReference>
<evidence type="ECO:0000256" key="2">
    <source>
        <dbReference type="ARBA" id="ARBA00022692"/>
    </source>
</evidence>
<dbReference type="Pfam" id="PF00005">
    <property type="entry name" value="ABC_tran"/>
    <property type="match status" value="1"/>
</dbReference>
<evidence type="ECO:0000256" key="3">
    <source>
        <dbReference type="ARBA" id="ARBA00022741"/>
    </source>
</evidence>
<dbReference type="PANTHER" id="PTHR43394:SF1">
    <property type="entry name" value="ATP-BINDING CASSETTE SUB-FAMILY B MEMBER 10, MITOCHONDRIAL"/>
    <property type="match status" value="1"/>
</dbReference>
<dbReference type="CDD" id="cd18552">
    <property type="entry name" value="ABC_6TM_MsbA_like"/>
    <property type="match status" value="1"/>
</dbReference>
<feature type="transmembrane region" description="Helical" evidence="7">
    <location>
        <begin position="12"/>
        <end position="40"/>
    </location>
</feature>
<evidence type="ECO:0000256" key="5">
    <source>
        <dbReference type="ARBA" id="ARBA00022989"/>
    </source>
</evidence>
<reference evidence="10 11" key="1">
    <citation type="submission" date="2019-12" db="EMBL/GenBank/DDBJ databases">
        <authorList>
            <person name="Zhao J."/>
        </authorList>
    </citation>
    <scope>NUCLEOTIDE SEQUENCE [LARGE SCALE GENOMIC DNA]</scope>
    <source>
        <strain evidence="10 11">S-15</strain>
    </source>
</reference>
<evidence type="ECO:0000256" key="7">
    <source>
        <dbReference type="SAM" id="Phobius"/>
    </source>
</evidence>
<dbReference type="SUPFAM" id="SSF52540">
    <property type="entry name" value="P-loop containing nucleoside triphosphate hydrolases"/>
    <property type="match status" value="1"/>
</dbReference>
<evidence type="ECO:0000256" key="1">
    <source>
        <dbReference type="ARBA" id="ARBA00004651"/>
    </source>
</evidence>
<sequence length="606" mass="67271">MKSLLKIGKYLAPYKLVALFSIGFNILSVFFNLLSLLAFIPFLNLLFGDVEPVLVQPSFELSADYIKALFNYRMQPFIVEYGQRGALLFICLTVAILFFLKNVFGYLSRFFMANIRSGVVRDIRRSIYRKILVLPLSFYSEEKKGDIISRITGDVQEVEWSIMSSLEMLFRDPISIILSLGIMISMNANLTLFSLVLLPISGLIIGKVGKSLKRTSSKLQIKMGELLSNVEETLTGLRILKAFNAEASANEKFDTINGQYNLTMLKMFRKRDLASPLSEFLGSIVMVALVWYGGNMVLDPAAKFSGGDFIGYIIIFSQLLNPVKSLSSAYYNIQKGAASTERIDMVLDAENKINEKPDAISIAGFQDKIEYKDLTFAYGDTEVLKNVNIQIQKGKTIALVGQSGGGKSTLVDLLPRFYDPKSGAIWLDGHPITDYKIKDLRSLMGIVSQQSILFNDTIFNNIALGIENPTMEGVVEAAKIANAHEFIEKMPDGYHTNIGDGGGKLSGGQKQRISIARAVMKNPPIMILDEATSALDTESEKLVQDALYKLMENRTSIVIAHRLSTIQHADEIIVMQDGEVAERGTHDGLIAQNGVYKKLTDLQTFA</sequence>
<keyword evidence="5 7" id="KW-1133">Transmembrane helix</keyword>
<dbReference type="GO" id="GO:0016887">
    <property type="term" value="F:ATP hydrolysis activity"/>
    <property type="evidence" value="ECO:0007669"/>
    <property type="project" value="InterPro"/>
</dbReference>
<accession>A0A6N9NJ61</accession>
<dbReference type="InterPro" id="IPR036640">
    <property type="entry name" value="ABC1_TM_sf"/>
</dbReference>
<keyword evidence="2 7" id="KW-0812">Transmembrane</keyword>
<comment type="caution">
    <text evidence="10">The sequence shown here is derived from an EMBL/GenBank/DDBJ whole genome shotgun (WGS) entry which is preliminary data.</text>
</comment>
<name>A0A6N9NJ61_9FLAO</name>
<keyword evidence="6 7" id="KW-0472">Membrane</keyword>
<dbReference type="RefSeq" id="WP_160631087.1">
    <property type="nucleotide sequence ID" value="NZ_WWNE01000003.1"/>
</dbReference>
<keyword evidence="4 10" id="KW-0067">ATP-binding</keyword>
<dbReference type="EMBL" id="WWNE01000003">
    <property type="protein sequence ID" value="NBG64685.1"/>
    <property type="molecule type" value="Genomic_DNA"/>
</dbReference>
<dbReference type="Gene3D" id="1.20.1560.10">
    <property type="entry name" value="ABC transporter type 1, transmembrane domain"/>
    <property type="match status" value="1"/>
</dbReference>
<dbReference type="PROSITE" id="PS50929">
    <property type="entry name" value="ABC_TM1F"/>
    <property type="match status" value="1"/>
</dbReference>
<dbReference type="InterPro" id="IPR003593">
    <property type="entry name" value="AAA+_ATPase"/>
</dbReference>
<dbReference type="Pfam" id="PF00664">
    <property type="entry name" value="ABC_membrane"/>
    <property type="match status" value="1"/>
</dbReference>
<protein>
    <submittedName>
        <fullName evidence="10">ATP-binding cassette domain-containing protein</fullName>
    </submittedName>
</protein>
<organism evidence="10 11">
    <name type="scientific">Acidiluteibacter ferrifornacis</name>
    <dbReference type="NCBI Taxonomy" id="2692424"/>
    <lineage>
        <taxon>Bacteria</taxon>
        <taxon>Pseudomonadati</taxon>
        <taxon>Bacteroidota</taxon>
        <taxon>Flavobacteriia</taxon>
        <taxon>Flavobacteriales</taxon>
        <taxon>Cryomorphaceae</taxon>
        <taxon>Acidiluteibacter</taxon>
    </lineage>
</organism>
<proteinExistence type="predicted"/>
<keyword evidence="3" id="KW-0547">Nucleotide-binding</keyword>
<dbReference type="SUPFAM" id="SSF90123">
    <property type="entry name" value="ABC transporter transmembrane region"/>
    <property type="match status" value="1"/>
</dbReference>
<dbReference type="PANTHER" id="PTHR43394">
    <property type="entry name" value="ATP-DEPENDENT PERMEASE MDL1, MITOCHONDRIAL"/>
    <property type="match status" value="1"/>
</dbReference>
<dbReference type="GO" id="GO:0005524">
    <property type="term" value="F:ATP binding"/>
    <property type="evidence" value="ECO:0007669"/>
    <property type="project" value="UniProtKB-KW"/>
</dbReference>
<dbReference type="InterPro" id="IPR011527">
    <property type="entry name" value="ABC1_TM_dom"/>
</dbReference>
<evidence type="ECO:0000313" key="10">
    <source>
        <dbReference type="EMBL" id="NBG64685.1"/>
    </source>
</evidence>
<feature type="domain" description="ABC transporter" evidence="8">
    <location>
        <begin position="369"/>
        <end position="602"/>
    </location>
</feature>
<dbReference type="GO" id="GO:0005886">
    <property type="term" value="C:plasma membrane"/>
    <property type="evidence" value="ECO:0007669"/>
    <property type="project" value="UniProtKB-SubCell"/>
</dbReference>
<dbReference type="PROSITE" id="PS50893">
    <property type="entry name" value="ABC_TRANSPORTER_2"/>
    <property type="match status" value="1"/>
</dbReference>
<dbReference type="InterPro" id="IPR039421">
    <property type="entry name" value="Type_1_exporter"/>
</dbReference>
<keyword evidence="11" id="KW-1185">Reference proteome</keyword>
<evidence type="ECO:0000259" key="9">
    <source>
        <dbReference type="PROSITE" id="PS50929"/>
    </source>
</evidence>
<feature type="transmembrane region" description="Helical" evidence="7">
    <location>
        <begin position="86"/>
        <end position="107"/>
    </location>
</feature>
<evidence type="ECO:0000313" key="11">
    <source>
        <dbReference type="Proteomes" id="UP000470771"/>
    </source>
</evidence>
<dbReference type="FunFam" id="3.40.50.300:FF:000218">
    <property type="entry name" value="Multidrug ABC transporter ATP-binding protein"/>
    <property type="match status" value="1"/>
</dbReference>
<evidence type="ECO:0000256" key="4">
    <source>
        <dbReference type="ARBA" id="ARBA00022840"/>
    </source>
</evidence>
<comment type="subcellular location">
    <subcellularLocation>
        <location evidence="1">Cell membrane</location>
        <topology evidence="1">Multi-pass membrane protein</topology>
    </subcellularLocation>
</comment>
<dbReference type="Proteomes" id="UP000470771">
    <property type="component" value="Unassembled WGS sequence"/>
</dbReference>
<dbReference type="InterPro" id="IPR027417">
    <property type="entry name" value="P-loop_NTPase"/>
</dbReference>
<dbReference type="Gene3D" id="3.40.50.300">
    <property type="entry name" value="P-loop containing nucleotide triphosphate hydrolases"/>
    <property type="match status" value="1"/>
</dbReference>
<gene>
    <name evidence="10" type="ORF">GQN54_01060</name>
</gene>
<dbReference type="PROSITE" id="PS00211">
    <property type="entry name" value="ABC_TRANSPORTER_1"/>
    <property type="match status" value="1"/>
</dbReference>
<feature type="domain" description="ABC transmembrane type-1" evidence="9">
    <location>
        <begin position="19"/>
        <end position="335"/>
    </location>
</feature>
<dbReference type="SMART" id="SM00382">
    <property type="entry name" value="AAA"/>
    <property type="match status" value="1"/>
</dbReference>
<dbReference type="InterPro" id="IPR017871">
    <property type="entry name" value="ABC_transporter-like_CS"/>
</dbReference>
<dbReference type="AlphaFoldDB" id="A0A6N9NJ61"/>
<evidence type="ECO:0000259" key="8">
    <source>
        <dbReference type="PROSITE" id="PS50893"/>
    </source>
</evidence>
<evidence type="ECO:0000256" key="6">
    <source>
        <dbReference type="ARBA" id="ARBA00023136"/>
    </source>
</evidence>